<dbReference type="AlphaFoldDB" id="A0AAD1XJA8"/>
<dbReference type="Gene3D" id="3.30.1490.40">
    <property type="match status" value="1"/>
</dbReference>
<dbReference type="Pfam" id="PF02213">
    <property type="entry name" value="GYF"/>
    <property type="match status" value="1"/>
</dbReference>
<sequence>MDLPPNINERQNKEAQEDRVDYDQVDEEVVHDVVNQRHDQDEDDADFRMNLDKADQKFRVKRKKKYLYTEDGIKIEPFKMDSSMVQNNGGIILMREEKKDSDEDDPWLESIKEQQEEMLKAQARRQVDSDEEYESSDNDKGGSDKDEEDNEFQTPQRIDIREIVSLKKQLIEYLEPKENVKAALKRLGSKSDGNQFQRIQTKKKNVRKRKKVNEEEEVAVTEETDNSENQKKFHHIMKIAQRLLTLKYSDVYVDDKESIQFDIKQSELKIKRVLEQKDLQISGWFYQLSTPDSSSEAKTFGPFKPAQMEAWRNQGYFKETSDKICSFKLGKDLKDDKIEWKFISEITKF</sequence>
<name>A0AAD1XJA8_EUPCR</name>
<evidence type="ECO:0000313" key="3">
    <source>
        <dbReference type="EMBL" id="CAI2373788.1"/>
    </source>
</evidence>
<dbReference type="InterPro" id="IPR035445">
    <property type="entry name" value="GYF-like_dom_sf"/>
</dbReference>
<reference evidence="3" key="1">
    <citation type="submission" date="2023-07" db="EMBL/GenBank/DDBJ databases">
        <authorList>
            <consortium name="AG Swart"/>
            <person name="Singh M."/>
            <person name="Singh A."/>
            <person name="Seah K."/>
            <person name="Emmerich C."/>
        </authorList>
    </citation>
    <scope>NUCLEOTIDE SEQUENCE</scope>
    <source>
        <strain evidence="3">DP1</strain>
    </source>
</reference>
<feature type="region of interest" description="Disordered" evidence="1">
    <location>
        <begin position="1"/>
        <end position="21"/>
    </location>
</feature>
<feature type="compositionally biased region" description="Basic and acidic residues" evidence="1">
    <location>
        <begin position="10"/>
        <end position="21"/>
    </location>
</feature>
<dbReference type="InterPro" id="IPR039905">
    <property type="entry name" value="CD2BP2/Lin1"/>
</dbReference>
<dbReference type="EMBL" id="CAMPGE010015149">
    <property type="protein sequence ID" value="CAI2373788.1"/>
    <property type="molecule type" value="Genomic_DNA"/>
</dbReference>
<accession>A0AAD1XJA8</accession>
<keyword evidence="4" id="KW-1185">Reference proteome</keyword>
<dbReference type="Proteomes" id="UP001295684">
    <property type="component" value="Unassembled WGS sequence"/>
</dbReference>
<dbReference type="PANTHER" id="PTHR13138">
    <property type="entry name" value="PROTEIN LIN1"/>
    <property type="match status" value="1"/>
</dbReference>
<dbReference type="SUPFAM" id="SSF55277">
    <property type="entry name" value="GYF domain"/>
    <property type="match status" value="1"/>
</dbReference>
<feature type="compositionally biased region" description="Basic and acidic residues" evidence="1">
    <location>
        <begin position="110"/>
        <end position="119"/>
    </location>
</feature>
<evidence type="ECO:0000259" key="2">
    <source>
        <dbReference type="PROSITE" id="PS50829"/>
    </source>
</evidence>
<organism evidence="3 4">
    <name type="scientific">Euplotes crassus</name>
    <dbReference type="NCBI Taxonomy" id="5936"/>
    <lineage>
        <taxon>Eukaryota</taxon>
        <taxon>Sar</taxon>
        <taxon>Alveolata</taxon>
        <taxon>Ciliophora</taxon>
        <taxon>Intramacronucleata</taxon>
        <taxon>Spirotrichea</taxon>
        <taxon>Hypotrichia</taxon>
        <taxon>Euplotida</taxon>
        <taxon>Euplotidae</taxon>
        <taxon>Moneuplotes</taxon>
    </lineage>
</organism>
<gene>
    <name evidence="3" type="ORF">ECRASSUSDP1_LOCUS15136</name>
</gene>
<feature type="domain" description="GYF" evidence="2">
    <location>
        <begin position="281"/>
        <end position="344"/>
    </location>
</feature>
<protein>
    <recommendedName>
        <fullName evidence="2">GYF domain-containing protein</fullName>
    </recommendedName>
</protein>
<evidence type="ECO:0000313" key="4">
    <source>
        <dbReference type="Proteomes" id="UP001295684"/>
    </source>
</evidence>
<dbReference type="PANTHER" id="PTHR13138:SF3">
    <property type="entry name" value="CD2 ANTIGEN CYTOPLASMIC TAIL-BINDING PROTEIN 2"/>
    <property type="match status" value="1"/>
</dbReference>
<comment type="caution">
    <text evidence="3">The sequence shown here is derived from an EMBL/GenBank/DDBJ whole genome shotgun (WGS) entry which is preliminary data.</text>
</comment>
<feature type="region of interest" description="Disordered" evidence="1">
    <location>
        <begin position="93"/>
        <end position="156"/>
    </location>
</feature>
<dbReference type="InterPro" id="IPR003169">
    <property type="entry name" value="GYF"/>
</dbReference>
<evidence type="ECO:0000256" key="1">
    <source>
        <dbReference type="SAM" id="MobiDB-lite"/>
    </source>
</evidence>
<dbReference type="PROSITE" id="PS50829">
    <property type="entry name" value="GYF"/>
    <property type="match status" value="1"/>
</dbReference>
<proteinExistence type="predicted"/>
<dbReference type="GO" id="GO:0005682">
    <property type="term" value="C:U5 snRNP"/>
    <property type="evidence" value="ECO:0007669"/>
    <property type="project" value="InterPro"/>
</dbReference>